<dbReference type="GO" id="GO:0044774">
    <property type="term" value="P:mitotic DNA integrity checkpoint signaling"/>
    <property type="evidence" value="ECO:0007669"/>
    <property type="project" value="TreeGrafter"/>
</dbReference>
<dbReference type="GO" id="GO:0003697">
    <property type="term" value="F:single-stranded DNA binding"/>
    <property type="evidence" value="ECO:0007669"/>
    <property type="project" value="TreeGrafter"/>
</dbReference>
<dbReference type="Gene3D" id="3.30.420.10">
    <property type="entry name" value="Ribonuclease H-like superfamily/Ribonuclease H"/>
    <property type="match status" value="1"/>
</dbReference>
<dbReference type="STRING" id="2018661.A0A2A2JIE3"/>
<dbReference type="GO" id="GO:0000014">
    <property type="term" value="F:single-stranded DNA endodeoxyribonuclease activity"/>
    <property type="evidence" value="ECO:0007669"/>
    <property type="project" value="TreeGrafter"/>
</dbReference>
<dbReference type="Pfam" id="PF01359">
    <property type="entry name" value="Transposase_1"/>
    <property type="match status" value="1"/>
</dbReference>
<dbReference type="AlphaFoldDB" id="A0A2A2JIE3"/>
<dbReference type="InterPro" id="IPR036397">
    <property type="entry name" value="RNaseH_sf"/>
</dbReference>
<protein>
    <submittedName>
        <fullName evidence="2">Uncharacterized protein</fullName>
    </submittedName>
</protein>
<name>A0A2A2JIE3_9BILA</name>
<keyword evidence="3" id="KW-1185">Reference proteome</keyword>
<dbReference type="GO" id="GO:0005634">
    <property type="term" value="C:nucleus"/>
    <property type="evidence" value="ECO:0007669"/>
    <property type="project" value="TreeGrafter"/>
</dbReference>
<dbReference type="InterPro" id="IPR052709">
    <property type="entry name" value="Transposase-MT_Hybrid"/>
</dbReference>
<comment type="caution">
    <text evidence="2">The sequence shown here is derived from an EMBL/GenBank/DDBJ whole genome shotgun (WGS) entry which is preliminary data.</text>
</comment>
<evidence type="ECO:0000256" key="1">
    <source>
        <dbReference type="SAM" id="MobiDB-lite"/>
    </source>
</evidence>
<proteinExistence type="predicted"/>
<feature type="region of interest" description="Disordered" evidence="1">
    <location>
        <begin position="95"/>
        <end position="127"/>
    </location>
</feature>
<dbReference type="GO" id="GO:0044547">
    <property type="term" value="F:DNA topoisomerase binding"/>
    <property type="evidence" value="ECO:0007669"/>
    <property type="project" value="TreeGrafter"/>
</dbReference>
<dbReference type="EMBL" id="LIAE01010409">
    <property type="protein sequence ID" value="PAV61516.1"/>
    <property type="molecule type" value="Genomic_DNA"/>
</dbReference>
<dbReference type="GO" id="GO:0006303">
    <property type="term" value="P:double-strand break repair via nonhomologous end joining"/>
    <property type="evidence" value="ECO:0007669"/>
    <property type="project" value="TreeGrafter"/>
</dbReference>
<dbReference type="GO" id="GO:0003690">
    <property type="term" value="F:double-stranded DNA binding"/>
    <property type="evidence" value="ECO:0007669"/>
    <property type="project" value="TreeGrafter"/>
</dbReference>
<evidence type="ECO:0000313" key="2">
    <source>
        <dbReference type="EMBL" id="PAV61516.1"/>
    </source>
</evidence>
<organism evidence="2 3">
    <name type="scientific">Diploscapter pachys</name>
    <dbReference type="NCBI Taxonomy" id="2018661"/>
    <lineage>
        <taxon>Eukaryota</taxon>
        <taxon>Metazoa</taxon>
        <taxon>Ecdysozoa</taxon>
        <taxon>Nematoda</taxon>
        <taxon>Chromadorea</taxon>
        <taxon>Rhabditida</taxon>
        <taxon>Rhabditina</taxon>
        <taxon>Rhabditomorpha</taxon>
        <taxon>Rhabditoidea</taxon>
        <taxon>Rhabditidae</taxon>
        <taxon>Diploscapter</taxon>
    </lineage>
</organism>
<dbReference type="GO" id="GO:0015074">
    <property type="term" value="P:DNA integration"/>
    <property type="evidence" value="ECO:0007669"/>
    <property type="project" value="TreeGrafter"/>
</dbReference>
<sequence>MNTCQSLLLHPHCKEFLEDLVTGDDSWILYDNATEHAVWIPRGDEPPAVPKPDHHSHRFLLCCWWDARGMLYWELLSQDTTVTASTYTHQLKKLAQTTRENQPRSKNVHPSMAMTALMSQKRRRKRW</sequence>
<dbReference type="PANTHER" id="PTHR46060">
    <property type="entry name" value="MARINER MOS1 TRANSPOSASE-LIKE PROTEIN"/>
    <property type="match status" value="1"/>
</dbReference>
<gene>
    <name evidence="2" type="ORF">WR25_09848</name>
</gene>
<dbReference type="GO" id="GO:0046975">
    <property type="term" value="F:histone H3K36 methyltransferase activity"/>
    <property type="evidence" value="ECO:0007669"/>
    <property type="project" value="TreeGrafter"/>
</dbReference>
<dbReference type="InterPro" id="IPR001888">
    <property type="entry name" value="Transposase_1"/>
</dbReference>
<dbReference type="GO" id="GO:0031297">
    <property type="term" value="P:replication fork processing"/>
    <property type="evidence" value="ECO:0007669"/>
    <property type="project" value="TreeGrafter"/>
</dbReference>
<accession>A0A2A2JIE3</accession>
<reference evidence="2 3" key="1">
    <citation type="journal article" date="2017" name="Curr. Biol.">
        <title>Genome architecture and evolution of a unichromosomal asexual nematode.</title>
        <authorList>
            <person name="Fradin H."/>
            <person name="Zegar C."/>
            <person name="Gutwein M."/>
            <person name="Lucas J."/>
            <person name="Kovtun M."/>
            <person name="Corcoran D."/>
            <person name="Baugh L.R."/>
            <person name="Kiontke K."/>
            <person name="Gunsalus K."/>
            <person name="Fitch D.H."/>
            <person name="Piano F."/>
        </authorList>
    </citation>
    <scope>NUCLEOTIDE SEQUENCE [LARGE SCALE GENOMIC DNA]</scope>
    <source>
        <strain evidence="2">PF1309</strain>
    </source>
</reference>
<dbReference type="GO" id="GO:0000729">
    <property type="term" value="P:DNA double-strand break processing"/>
    <property type="evidence" value="ECO:0007669"/>
    <property type="project" value="TreeGrafter"/>
</dbReference>
<dbReference type="GO" id="GO:0035861">
    <property type="term" value="C:site of double-strand break"/>
    <property type="evidence" value="ECO:0007669"/>
    <property type="project" value="TreeGrafter"/>
</dbReference>
<dbReference type="GO" id="GO:0042800">
    <property type="term" value="F:histone H3K4 methyltransferase activity"/>
    <property type="evidence" value="ECO:0007669"/>
    <property type="project" value="TreeGrafter"/>
</dbReference>
<evidence type="ECO:0000313" key="3">
    <source>
        <dbReference type="Proteomes" id="UP000218231"/>
    </source>
</evidence>
<dbReference type="Proteomes" id="UP000218231">
    <property type="component" value="Unassembled WGS sequence"/>
</dbReference>
<dbReference type="PANTHER" id="PTHR46060:SF2">
    <property type="entry name" value="HISTONE-LYSINE N-METHYLTRANSFERASE SETMAR"/>
    <property type="match status" value="1"/>
</dbReference>
<dbReference type="OrthoDB" id="5862706at2759"/>
<dbReference type="GO" id="GO:0000793">
    <property type="term" value="C:condensed chromosome"/>
    <property type="evidence" value="ECO:0007669"/>
    <property type="project" value="TreeGrafter"/>
</dbReference>